<dbReference type="GO" id="GO:0005737">
    <property type="term" value="C:cytoplasm"/>
    <property type="evidence" value="ECO:0007669"/>
    <property type="project" value="TreeGrafter"/>
</dbReference>
<dbReference type="SUPFAM" id="SSF51366">
    <property type="entry name" value="Ribulose-phoshate binding barrel"/>
    <property type="match status" value="1"/>
</dbReference>
<proteinExistence type="predicted"/>
<dbReference type="GO" id="GO:0000162">
    <property type="term" value="P:L-tryptophan biosynthetic process"/>
    <property type="evidence" value="ECO:0007669"/>
    <property type="project" value="TreeGrafter"/>
</dbReference>
<dbReference type="Pfam" id="PF00977">
    <property type="entry name" value="His_biosynth"/>
    <property type="match status" value="1"/>
</dbReference>
<accession>A0A6V8P578</accession>
<dbReference type="GO" id="GO:0000105">
    <property type="term" value="P:L-histidine biosynthetic process"/>
    <property type="evidence" value="ECO:0007669"/>
    <property type="project" value="UniProtKB-KW"/>
</dbReference>
<organism evidence="1 2">
    <name type="scientific">Candidatus Hakubella thermalkaliphila</name>
    <dbReference type="NCBI Taxonomy" id="2754717"/>
    <lineage>
        <taxon>Bacteria</taxon>
        <taxon>Bacillati</taxon>
        <taxon>Actinomycetota</taxon>
        <taxon>Actinomycetota incertae sedis</taxon>
        <taxon>Candidatus Hakubellales</taxon>
        <taxon>Candidatus Hakubellaceae</taxon>
        <taxon>Candidatus Hakubella</taxon>
    </lineage>
</organism>
<gene>
    <name evidence="1" type="ORF">HKBW3S33_01182</name>
</gene>
<evidence type="ECO:0000313" key="2">
    <source>
        <dbReference type="Proteomes" id="UP000591948"/>
    </source>
</evidence>
<dbReference type="PANTHER" id="PTHR43090">
    <property type="entry name" value="1-(5-PHOSPHORIBOSYL)-5-[(5-PHOSPHORIBOSYLAMINO)METHYLIDENEAMINO] IMIDAZOLE-4-CARBOXAMIDE ISOMERASE"/>
    <property type="match status" value="1"/>
</dbReference>
<dbReference type="CDD" id="cd04723">
    <property type="entry name" value="HisA_HisF"/>
    <property type="match status" value="1"/>
</dbReference>
<dbReference type="Proteomes" id="UP000591948">
    <property type="component" value="Unassembled WGS sequence"/>
</dbReference>
<evidence type="ECO:0000313" key="1">
    <source>
        <dbReference type="EMBL" id="GFP27772.1"/>
    </source>
</evidence>
<keyword evidence="2" id="KW-1185">Reference proteome</keyword>
<dbReference type="Gene3D" id="3.20.20.70">
    <property type="entry name" value="Aldolase class I"/>
    <property type="match status" value="1"/>
</dbReference>
<name>A0A6V8P578_9ACTN</name>
<protein>
    <submittedName>
        <fullName evidence="1">Phosphoribosylformimino-5-aminoimidazole carboxamide ribotide isomerase</fullName>
    </submittedName>
</protein>
<sequence>MRVIPVIDIRKGLAVWAVAGRREEYRPVSSCLVEGADPLRLAQAFREKLGLEGLYVADLDAIQGKGHNYEVIAALAQQVGPAGRSGVQLMVDAGTTSLDSARRVLALGASKVIIGSETLQSWSLLEEIASSLGPNQVVFSLDLMEGKILSPAREIRELSPEELIMRARALGLRELIVLELRTVGSEAGPDLGFLKLMVASPAIELIAGGGVRDVNDLHGLEGIGIKAALVATALHKGRIGRKDLQKLA</sequence>
<dbReference type="InterPro" id="IPR044524">
    <property type="entry name" value="Isoase_HisA-like"/>
</dbReference>
<dbReference type="PANTHER" id="PTHR43090:SF2">
    <property type="entry name" value="1-(5-PHOSPHORIBOSYL)-5-[(5-PHOSPHORIBOSYLAMINO)METHYLIDENEAMINO] IMIDAZOLE-4-CARBOXAMIDE ISOMERASE"/>
    <property type="match status" value="1"/>
</dbReference>
<dbReference type="EMBL" id="BLRY01000065">
    <property type="protein sequence ID" value="GFP27772.1"/>
    <property type="molecule type" value="Genomic_DNA"/>
</dbReference>
<dbReference type="InterPro" id="IPR013785">
    <property type="entry name" value="Aldolase_TIM"/>
</dbReference>
<reference evidence="1 2" key="1">
    <citation type="journal article" date="2020" name="Front. Microbiol.">
        <title>Single-cell genomics of novel Actinobacteria with the Wood-Ljungdahl pathway discovered in a serpentinizing system.</title>
        <authorList>
            <person name="Merino N."/>
            <person name="Kawai M."/>
            <person name="Boyd E.S."/>
            <person name="Colman D.R."/>
            <person name="McGlynn S.E."/>
            <person name="Nealson K.H."/>
            <person name="Kurokawa K."/>
            <person name="Hongoh Y."/>
        </authorList>
    </citation>
    <scope>NUCLEOTIDE SEQUENCE [LARGE SCALE GENOMIC DNA]</scope>
    <source>
        <strain evidence="1 2">S33</strain>
    </source>
</reference>
<keyword evidence="1" id="KW-0413">Isomerase</keyword>
<comment type="caution">
    <text evidence="1">The sequence shown here is derived from an EMBL/GenBank/DDBJ whole genome shotgun (WGS) entry which is preliminary data.</text>
</comment>
<dbReference type="InterPro" id="IPR011060">
    <property type="entry name" value="RibuloseP-bd_barrel"/>
</dbReference>
<dbReference type="GO" id="GO:0003949">
    <property type="term" value="F:1-(5-phosphoribosyl)-5-[(5-phosphoribosylamino)methylideneamino]imidazole-4-carboxamide isomerase activity"/>
    <property type="evidence" value="ECO:0007669"/>
    <property type="project" value="InterPro"/>
</dbReference>
<dbReference type="InterPro" id="IPR006062">
    <property type="entry name" value="His_biosynth"/>
</dbReference>